<gene>
    <name evidence="2" type="ORF">C8035_v002578</name>
</gene>
<dbReference type="Proteomes" id="UP000295083">
    <property type="component" value="Unassembled WGS sequence"/>
</dbReference>
<protein>
    <recommendedName>
        <fullName evidence="4">HIT-type domain-containing protein</fullName>
    </recommendedName>
</protein>
<evidence type="ECO:0000313" key="2">
    <source>
        <dbReference type="EMBL" id="TDZ34721.1"/>
    </source>
</evidence>
<feature type="region of interest" description="Disordered" evidence="1">
    <location>
        <begin position="1"/>
        <end position="145"/>
    </location>
</feature>
<name>A0A4R8Q7Y2_9PEZI</name>
<dbReference type="CDD" id="cd23024">
    <property type="entry name" value="zf-HIT_ZNHIT2-3"/>
    <property type="match status" value="1"/>
</dbReference>
<feature type="region of interest" description="Disordered" evidence="1">
    <location>
        <begin position="208"/>
        <end position="251"/>
    </location>
</feature>
<comment type="caution">
    <text evidence="2">The sequence shown here is derived from an EMBL/GenBank/DDBJ whole genome shotgun (WGS) entry which is preliminary data.</text>
</comment>
<accession>A0A4R8Q7Y2</accession>
<sequence length="386" mass="40955">MDATAETDAAPRSPKRALDDVDELVESESKRSKTMSPQEGQWVAQAAGENVETGGEAAQTAAAPAGLGRAGTGAEGDESGQAEHAAATASKGSTEAASAPVRAAEPAAATTTTEAAPAPALPPPPPPPQTESDEAPDAPPSPPKTKMCDICHEKEGKYKCARCALPLYVVAEILIIRTYCDVLVIYITFTDKTRAGHENSCSVACNKIHRENHPPDPDPAPKPPSPKHPAATAKSTDPTRNPHDPRNPFGVLDDSEQVRYLFRRYPLLRARLLEILAATEPPADAQGAASAGGGSLNDVMKARALAAAHPKKEQWTHDVGIRRGKEALRKAKRMPGEEGEGVREYVELINHLVSKAGEAAEAAEIIRKQAAEQDTELIRRLMAEGR</sequence>
<proteinExistence type="predicted"/>
<dbReference type="EMBL" id="QAPG01000050">
    <property type="protein sequence ID" value="TDZ34721.1"/>
    <property type="molecule type" value="Genomic_DNA"/>
</dbReference>
<evidence type="ECO:0008006" key="4">
    <source>
        <dbReference type="Google" id="ProtNLM"/>
    </source>
</evidence>
<reference evidence="2 3" key="1">
    <citation type="submission" date="2018-11" db="EMBL/GenBank/DDBJ databases">
        <title>Genome sequence and assembly of Colletotrichum spinosum.</title>
        <authorList>
            <person name="Gan P."/>
            <person name="Shirasu K."/>
        </authorList>
    </citation>
    <scope>NUCLEOTIDE SEQUENCE [LARGE SCALE GENOMIC DNA]</scope>
    <source>
        <strain evidence="2 3">CBS 515.97</strain>
    </source>
</reference>
<feature type="compositionally biased region" description="Low complexity" evidence="1">
    <location>
        <begin position="53"/>
        <end position="67"/>
    </location>
</feature>
<keyword evidence="3" id="KW-1185">Reference proteome</keyword>
<feature type="compositionally biased region" description="Pro residues" evidence="1">
    <location>
        <begin position="119"/>
        <end position="129"/>
    </location>
</feature>
<evidence type="ECO:0000313" key="3">
    <source>
        <dbReference type="Proteomes" id="UP000295083"/>
    </source>
</evidence>
<evidence type="ECO:0000256" key="1">
    <source>
        <dbReference type="SAM" id="MobiDB-lite"/>
    </source>
</evidence>
<dbReference type="AlphaFoldDB" id="A0A4R8Q7Y2"/>
<organism evidence="2 3">
    <name type="scientific">Colletotrichum spinosum</name>
    <dbReference type="NCBI Taxonomy" id="1347390"/>
    <lineage>
        <taxon>Eukaryota</taxon>
        <taxon>Fungi</taxon>
        <taxon>Dikarya</taxon>
        <taxon>Ascomycota</taxon>
        <taxon>Pezizomycotina</taxon>
        <taxon>Sordariomycetes</taxon>
        <taxon>Hypocreomycetidae</taxon>
        <taxon>Glomerellales</taxon>
        <taxon>Glomerellaceae</taxon>
        <taxon>Colletotrichum</taxon>
        <taxon>Colletotrichum orbiculare species complex</taxon>
    </lineage>
</organism>
<feature type="compositionally biased region" description="Low complexity" evidence="1">
    <location>
        <begin position="93"/>
        <end position="118"/>
    </location>
</feature>
<feature type="compositionally biased region" description="Pro residues" evidence="1">
    <location>
        <begin position="217"/>
        <end position="227"/>
    </location>
</feature>